<name>Q9JS22_NEIMB</name>
<proteinExistence type="predicted"/>
<dbReference type="KEGG" id="nme:NMB1149"/>
<accession>Q9JS22</accession>
<dbReference type="Proteomes" id="UP000000425">
    <property type="component" value="Chromosome"/>
</dbReference>
<dbReference type="AlphaFoldDB" id="Q9JS22"/>
<dbReference type="PaxDb" id="122586-NMB1149"/>
<dbReference type="EMBL" id="AE002098">
    <property type="protein sequence ID" value="AAF41571.1"/>
    <property type="molecule type" value="Genomic_DNA"/>
</dbReference>
<keyword evidence="3" id="KW-1185">Reference proteome</keyword>
<evidence type="ECO:0000313" key="1">
    <source>
        <dbReference type="EMBL" id="AAF41536.1"/>
    </source>
</evidence>
<dbReference type="STRING" id="122586.NMB1149"/>
<gene>
    <name evidence="1" type="ordered locus">NMB1149</name>
    <name evidence="2" type="ordered locus">NMB1187</name>
</gene>
<dbReference type="HOGENOM" id="CLU_3170645_0_0_4"/>
<sequence length="47" mass="5161">MHSIFWGFAHFFGVPPSSNSVPSRLPTVMSASCKADSTFFRILVSGR</sequence>
<dbReference type="KEGG" id="nme:NMB1187"/>
<organism evidence="2 3">
    <name type="scientific">Neisseria meningitidis serogroup B (strain ATCC BAA-335 / MC58)</name>
    <dbReference type="NCBI Taxonomy" id="122586"/>
    <lineage>
        <taxon>Bacteria</taxon>
        <taxon>Pseudomonadati</taxon>
        <taxon>Pseudomonadota</taxon>
        <taxon>Betaproteobacteria</taxon>
        <taxon>Neisseriales</taxon>
        <taxon>Neisseriaceae</taxon>
        <taxon>Neisseria</taxon>
    </lineage>
</organism>
<dbReference type="PIR" id="D81117">
    <property type="entry name" value="D81117"/>
</dbReference>
<dbReference type="EMBL" id="AE002098">
    <property type="protein sequence ID" value="AAF41536.1"/>
    <property type="molecule type" value="Genomic_DNA"/>
</dbReference>
<evidence type="ECO:0000313" key="2">
    <source>
        <dbReference type="EMBL" id="AAF41571.1"/>
    </source>
</evidence>
<reference evidence="2 3" key="1">
    <citation type="journal article" date="2000" name="Science">
        <title>Complete genome sequence of Neisseria meningitidis serogroup B strain MC58.</title>
        <authorList>
            <person name="Tettelin H."/>
            <person name="Saunders N.J."/>
            <person name="Heidelberg J."/>
            <person name="Jeffries A.C."/>
            <person name="Nelson K.E."/>
            <person name="Eisen J.A."/>
            <person name="Ketchum K.A."/>
            <person name="Hood D.W."/>
            <person name="Peden J.F."/>
            <person name="Dodson R.J."/>
            <person name="Nelson W.C."/>
            <person name="Gwinn M.L."/>
            <person name="DeBoy R."/>
            <person name="Peterson J.D."/>
            <person name="Hickey E.K."/>
            <person name="Haft D.H."/>
            <person name="Salzberg S.L."/>
            <person name="White O."/>
            <person name="Fleischmann R.D."/>
            <person name="Dougherty B.A."/>
            <person name="Mason T."/>
            <person name="Ciecko A."/>
            <person name="Parksey D.S."/>
            <person name="Blair E."/>
            <person name="Cittone H."/>
            <person name="Clark E.B."/>
            <person name="Cotton M.D."/>
            <person name="Utterback T.R."/>
            <person name="Khouri H."/>
            <person name="Qin H."/>
            <person name="Vamathevan J."/>
            <person name="Gill J."/>
            <person name="Scarlato V."/>
            <person name="Masignani V."/>
            <person name="Pizza M."/>
            <person name="Grandi G."/>
            <person name="Sun L."/>
            <person name="Smith H.O."/>
            <person name="Fraser C.M."/>
            <person name="Moxon E.R."/>
            <person name="Rappuoli R."/>
            <person name="Venter J.C."/>
        </authorList>
    </citation>
    <scope>NUCLEOTIDE SEQUENCE [LARGE SCALE GENOMIC DNA]</scope>
    <source>
        <strain evidence="2 3">MC58</strain>
    </source>
</reference>
<evidence type="ECO:0000313" key="3">
    <source>
        <dbReference type="Proteomes" id="UP000000425"/>
    </source>
</evidence>
<reference evidence="2" key="2">
    <citation type="submission" date="2005-05" db="EMBL/GenBank/DDBJ databases">
        <authorList>
            <person name="Tettelin H."/>
            <person name="Saunders N.J."/>
            <person name="Heidelberg J."/>
            <person name="Jeffries A.C."/>
            <person name="Nelson K.E."/>
            <person name="Eisen J.A."/>
            <person name="Ketchum K.A."/>
            <person name="Hood D.W."/>
            <person name="Ciecko A."/>
            <person name="Peden J.F."/>
            <person name="Dodson R.J."/>
            <person name="Nelson W.C."/>
            <person name="Gwinn M.L."/>
            <person name="Peterson J.D."/>
            <person name="Hickey E.K."/>
            <person name="Haft D.H."/>
            <person name="Salzberg S.L."/>
            <person name="White O."/>
            <person name="Fleischmann R.D."/>
            <person name="Dougherty B.A."/>
            <person name="Mason T.M."/>
            <person name="Parksey D.S."/>
            <person name="Blair E."/>
            <person name="Cittone H."/>
            <person name="Clark E.B."/>
            <person name="Cotton M.D."/>
            <person name="Utterback T.R."/>
            <person name="Khouri H.M."/>
            <person name="Qin H."/>
            <person name="Vamathevan J."/>
            <person name="Gill J."/>
            <person name="Scarlato V."/>
            <person name="Masignani V."/>
            <person name="DeBoy R.T."/>
            <person name="Pizza M."/>
            <person name="Grandi G."/>
            <person name="Sun L."/>
            <person name="Smith H.O."/>
            <person name="Fraser C.M."/>
            <person name="Moxon E.R."/>
            <person name="Rappuoli R."/>
            <person name="Venter J.C."/>
        </authorList>
    </citation>
    <scope>NUCLEOTIDE SEQUENCE</scope>
    <source>
        <strain evidence="2">MC58</strain>
    </source>
</reference>
<protein>
    <submittedName>
        <fullName evidence="2">Uncharacterized protein</fullName>
    </submittedName>
</protein>